<comment type="subcellular location">
    <subcellularLocation>
        <location evidence="1 8">Cell membrane</location>
        <topology evidence="1 8">Multi-pass membrane protein</topology>
    </subcellularLocation>
</comment>
<feature type="transmembrane region" description="Helical" evidence="8">
    <location>
        <begin position="169"/>
        <end position="194"/>
    </location>
</feature>
<gene>
    <name evidence="10" type="ORF">FRX31_003923</name>
</gene>
<sequence length="199" mass="21284">MESSSFSKPSNMDGTQGIESGVKVANPRTVRSSDFFLRFLALITSLVAIIVLATSKETEIVPVIVIPTLPAINVELSAKWQYVQAFVFFMVINIIACVYAAISLVLSIASRAGSKGLLLMLIILDLVMMALLFSANGAAAAIGLIGVHGNSHLRWNKICNIFGSNCQHVVASVVVSTIGASVFLLLILLTVVNLQKRSH</sequence>
<dbReference type="OrthoDB" id="1898688at2759"/>
<dbReference type="AlphaFoldDB" id="A0A7J6X9N1"/>
<evidence type="ECO:0000256" key="8">
    <source>
        <dbReference type="RuleBase" id="RU361233"/>
    </source>
</evidence>
<protein>
    <recommendedName>
        <fullName evidence="8">CASP-like protein</fullName>
    </recommendedName>
</protein>
<comment type="caution">
    <text evidence="10">The sequence shown here is derived from an EMBL/GenBank/DDBJ whole genome shotgun (WGS) entry which is preliminary data.</text>
</comment>
<organism evidence="10 11">
    <name type="scientific">Thalictrum thalictroides</name>
    <name type="common">Rue-anemone</name>
    <name type="synonym">Anemone thalictroides</name>
    <dbReference type="NCBI Taxonomy" id="46969"/>
    <lineage>
        <taxon>Eukaryota</taxon>
        <taxon>Viridiplantae</taxon>
        <taxon>Streptophyta</taxon>
        <taxon>Embryophyta</taxon>
        <taxon>Tracheophyta</taxon>
        <taxon>Spermatophyta</taxon>
        <taxon>Magnoliopsida</taxon>
        <taxon>Ranunculales</taxon>
        <taxon>Ranunculaceae</taxon>
        <taxon>Thalictroideae</taxon>
        <taxon>Thalictrum</taxon>
    </lineage>
</organism>
<evidence type="ECO:0000313" key="11">
    <source>
        <dbReference type="Proteomes" id="UP000554482"/>
    </source>
</evidence>
<feature type="transmembrane region" description="Helical" evidence="8">
    <location>
        <begin position="118"/>
        <end position="149"/>
    </location>
</feature>
<evidence type="ECO:0000313" key="10">
    <source>
        <dbReference type="EMBL" id="KAF5206491.1"/>
    </source>
</evidence>
<dbReference type="InterPro" id="IPR044173">
    <property type="entry name" value="CASPL"/>
</dbReference>
<dbReference type="EMBL" id="JABWDY010002644">
    <property type="protein sequence ID" value="KAF5206491.1"/>
    <property type="molecule type" value="Genomic_DNA"/>
</dbReference>
<evidence type="ECO:0000256" key="7">
    <source>
        <dbReference type="ARBA" id="ARBA00023136"/>
    </source>
</evidence>
<evidence type="ECO:0000256" key="3">
    <source>
        <dbReference type="ARBA" id="ARBA00011489"/>
    </source>
</evidence>
<keyword evidence="7 8" id="KW-0472">Membrane</keyword>
<reference evidence="10 11" key="1">
    <citation type="submission" date="2020-06" db="EMBL/GenBank/DDBJ databases">
        <title>Transcriptomic and genomic resources for Thalictrum thalictroides and T. hernandezii: Facilitating candidate gene discovery in an emerging model plant lineage.</title>
        <authorList>
            <person name="Arias T."/>
            <person name="Riano-Pachon D.M."/>
            <person name="Di Stilio V.S."/>
        </authorList>
    </citation>
    <scope>NUCLEOTIDE SEQUENCE [LARGE SCALE GENOMIC DNA]</scope>
    <source>
        <strain evidence="11">cv. WT478/WT964</strain>
        <tissue evidence="10">Leaves</tissue>
    </source>
</reference>
<feature type="domain" description="Casparian strip membrane protein" evidence="9">
    <location>
        <begin position="28"/>
        <end position="179"/>
    </location>
</feature>
<dbReference type="PANTHER" id="PTHR36488:SF8">
    <property type="entry name" value="CASP-LIKE PROTEIN 1U1"/>
    <property type="match status" value="1"/>
</dbReference>
<evidence type="ECO:0000256" key="1">
    <source>
        <dbReference type="ARBA" id="ARBA00004651"/>
    </source>
</evidence>
<evidence type="ECO:0000259" key="9">
    <source>
        <dbReference type="Pfam" id="PF04535"/>
    </source>
</evidence>
<dbReference type="Pfam" id="PF04535">
    <property type="entry name" value="CASP_dom"/>
    <property type="match status" value="1"/>
</dbReference>
<keyword evidence="11" id="KW-1185">Reference proteome</keyword>
<keyword evidence="6 8" id="KW-1133">Transmembrane helix</keyword>
<dbReference type="GO" id="GO:0005886">
    <property type="term" value="C:plasma membrane"/>
    <property type="evidence" value="ECO:0007669"/>
    <property type="project" value="UniProtKB-SubCell"/>
</dbReference>
<evidence type="ECO:0000256" key="6">
    <source>
        <dbReference type="ARBA" id="ARBA00022989"/>
    </source>
</evidence>
<dbReference type="InterPro" id="IPR006702">
    <property type="entry name" value="CASP_dom"/>
</dbReference>
<accession>A0A7J6X9N1</accession>
<feature type="transmembrane region" description="Helical" evidence="8">
    <location>
        <begin position="85"/>
        <end position="106"/>
    </location>
</feature>
<dbReference type="InterPro" id="IPR006459">
    <property type="entry name" value="CASP/CASPL"/>
</dbReference>
<evidence type="ECO:0000256" key="2">
    <source>
        <dbReference type="ARBA" id="ARBA00007651"/>
    </source>
</evidence>
<dbReference type="PANTHER" id="PTHR36488">
    <property type="entry name" value="CASP-LIKE PROTEIN 1U1"/>
    <property type="match status" value="1"/>
</dbReference>
<evidence type="ECO:0000256" key="4">
    <source>
        <dbReference type="ARBA" id="ARBA00022475"/>
    </source>
</evidence>
<feature type="transmembrane region" description="Helical" evidence="8">
    <location>
        <begin position="35"/>
        <end position="53"/>
    </location>
</feature>
<comment type="similarity">
    <text evidence="2 8">Belongs to the Casparian strip membrane proteins (CASP) family.</text>
</comment>
<evidence type="ECO:0000256" key="5">
    <source>
        <dbReference type="ARBA" id="ARBA00022692"/>
    </source>
</evidence>
<proteinExistence type="inferred from homology"/>
<comment type="subunit">
    <text evidence="3 8">Homodimer and heterodimers.</text>
</comment>
<dbReference type="Proteomes" id="UP000554482">
    <property type="component" value="Unassembled WGS sequence"/>
</dbReference>
<keyword evidence="4 8" id="KW-1003">Cell membrane</keyword>
<name>A0A7J6X9N1_THATH</name>
<keyword evidence="5 8" id="KW-0812">Transmembrane</keyword>
<dbReference type="NCBIfam" id="TIGR01569">
    <property type="entry name" value="A_tha_TIGR01569"/>
    <property type="match status" value="1"/>
</dbReference>